<sequence length="398" mass="45255">MKAQSKNNITRKMMQSENLTPSWPFDGLVDSSINYFDFSDISSNSDFIRMFSDEIFRQPAYDFDDQLHVIVPRDEFSVPLVELDSMLTDEVGEDSFPLSQSQPCSSQRQDVWSPCLSSEASISMTTEQSSLAMPKVVRSAKPWNGPCSIYRLTMFETKEIIYCKSLPGTFEVAFKTFHQIFPYGRFAHFAANSVEAMPIDVDLLHIVDFDIGSGIQWPLLIEAMAMQHKTQTDITKMGRGRLRSFGLNLKLEEMGMKDLANKLEGMKKRGRSREWLAFNCMVGLPHMGENKNRKLVNEFLDLAKQLLARNKGIITLVQDLGPFFNGQLSHYQAITESMESDIAKHLVQARMAMECLFVGPNISAQAWFQKWEQMNETRHFEAATTMEGVKLSRESNGG</sequence>
<dbReference type="Pfam" id="PF03514">
    <property type="entry name" value="GRAS"/>
    <property type="match status" value="1"/>
</dbReference>
<comment type="caution">
    <text evidence="4">The sequence shown here is derived from an EMBL/GenBank/DDBJ whole genome shotgun (WGS) entry which is preliminary data.</text>
</comment>
<evidence type="ECO:0000256" key="2">
    <source>
        <dbReference type="ARBA" id="ARBA00023163"/>
    </source>
</evidence>
<gene>
    <name evidence="4" type="ORF">F3Y22_tig00116943pilonHSYRG00045</name>
</gene>
<evidence type="ECO:0000256" key="3">
    <source>
        <dbReference type="PROSITE-ProRule" id="PRU01191"/>
    </source>
</evidence>
<dbReference type="AlphaFoldDB" id="A0A6A2XRJ0"/>
<dbReference type="Proteomes" id="UP000436088">
    <property type="component" value="Unassembled WGS sequence"/>
</dbReference>
<dbReference type="PANTHER" id="PTHR31636">
    <property type="entry name" value="OSJNBA0084A10.13 PROTEIN-RELATED"/>
    <property type="match status" value="1"/>
</dbReference>
<name>A0A6A2XRJ0_HIBSY</name>
<evidence type="ECO:0000313" key="5">
    <source>
        <dbReference type="Proteomes" id="UP000436088"/>
    </source>
</evidence>
<dbReference type="InterPro" id="IPR005202">
    <property type="entry name" value="TF_GRAS"/>
</dbReference>
<feature type="short sequence motif" description="VHIID" evidence="3">
    <location>
        <begin position="204"/>
        <end position="208"/>
    </location>
</feature>
<dbReference type="PROSITE" id="PS50985">
    <property type="entry name" value="GRAS"/>
    <property type="match status" value="1"/>
</dbReference>
<protein>
    <submittedName>
        <fullName evidence="4">Uncharacterized protein</fullName>
    </submittedName>
</protein>
<keyword evidence="2" id="KW-0804">Transcription</keyword>
<evidence type="ECO:0000313" key="4">
    <source>
        <dbReference type="EMBL" id="KAE8661029.1"/>
    </source>
</evidence>
<dbReference type="EMBL" id="VEPZ02001727">
    <property type="protein sequence ID" value="KAE8661029.1"/>
    <property type="molecule type" value="Genomic_DNA"/>
</dbReference>
<organism evidence="4 5">
    <name type="scientific">Hibiscus syriacus</name>
    <name type="common">Rose of Sharon</name>
    <dbReference type="NCBI Taxonomy" id="106335"/>
    <lineage>
        <taxon>Eukaryota</taxon>
        <taxon>Viridiplantae</taxon>
        <taxon>Streptophyta</taxon>
        <taxon>Embryophyta</taxon>
        <taxon>Tracheophyta</taxon>
        <taxon>Spermatophyta</taxon>
        <taxon>Magnoliopsida</taxon>
        <taxon>eudicotyledons</taxon>
        <taxon>Gunneridae</taxon>
        <taxon>Pentapetalae</taxon>
        <taxon>rosids</taxon>
        <taxon>malvids</taxon>
        <taxon>Malvales</taxon>
        <taxon>Malvaceae</taxon>
        <taxon>Malvoideae</taxon>
        <taxon>Hibiscus</taxon>
    </lineage>
</organism>
<proteinExistence type="inferred from homology"/>
<comment type="similarity">
    <text evidence="3">Belongs to the GRAS family.</text>
</comment>
<evidence type="ECO:0000256" key="1">
    <source>
        <dbReference type="ARBA" id="ARBA00023015"/>
    </source>
</evidence>
<keyword evidence="1" id="KW-0805">Transcription regulation</keyword>
<reference evidence="4" key="1">
    <citation type="submission" date="2019-09" db="EMBL/GenBank/DDBJ databases">
        <title>Draft genome information of white flower Hibiscus syriacus.</title>
        <authorList>
            <person name="Kim Y.-M."/>
        </authorList>
    </citation>
    <scope>NUCLEOTIDE SEQUENCE [LARGE SCALE GENOMIC DNA]</scope>
    <source>
        <strain evidence="4">YM2019G1</strain>
    </source>
</reference>
<keyword evidence="5" id="KW-1185">Reference proteome</keyword>
<feature type="region of interest" description="SAW" evidence="3">
    <location>
        <begin position="364"/>
        <end position="398"/>
    </location>
</feature>
<comment type="caution">
    <text evidence="3">Lacks conserved residue(s) required for the propagation of feature annotation.</text>
</comment>
<accession>A0A6A2XRJ0</accession>